<dbReference type="Pfam" id="PF26344">
    <property type="entry name" value="YuzC"/>
    <property type="match status" value="1"/>
</dbReference>
<gene>
    <name evidence="1" type="ORF">BT1A1_1289</name>
</gene>
<organism evidence="1 2">
    <name type="scientific">Caldibacillus thermoamylovorans</name>
    <dbReference type="NCBI Taxonomy" id="35841"/>
    <lineage>
        <taxon>Bacteria</taxon>
        <taxon>Bacillati</taxon>
        <taxon>Bacillota</taxon>
        <taxon>Bacilli</taxon>
        <taxon>Bacillales</taxon>
        <taxon>Bacillaceae</taxon>
        <taxon>Caldibacillus</taxon>
    </lineage>
</organism>
<dbReference type="RefSeq" id="WP_034769235.1">
    <property type="nucleotide sequence ID" value="NZ_CCRF01000042.1"/>
</dbReference>
<name>A0A090ISQ6_9BACI</name>
<dbReference type="Proteomes" id="UP000040576">
    <property type="component" value="Unassembled WGS sequence"/>
</dbReference>
<dbReference type="EMBL" id="CCRF01000042">
    <property type="protein sequence ID" value="CEE01121.1"/>
    <property type="molecule type" value="Genomic_DNA"/>
</dbReference>
<dbReference type="AlphaFoldDB" id="A0A090ISQ6"/>
<evidence type="ECO:0000313" key="1">
    <source>
        <dbReference type="EMBL" id="CEE01121.1"/>
    </source>
</evidence>
<accession>A0A090ISQ6</accession>
<evidence type="ECO:0000313" key="2">
    <source>
        <dbReference type="Proteomes" id="UP000040576"/>
    </source>
</evidence>
<sequence length="134" mass="15754">MYFYPVNIPIYSCPFSLVTSFYRIPLSNMSTQIRKQSPFPPVNIGKFETSARQFQKLMEQASRFVNKVVEDHQYAYKLMNTAQLSNQPRVEELIRSTGINIHFHVHFTPTSIQIILDNSNDQFNCCQLVMELRW</sequence>
<dbReference type="InterPro" id="IPR058870">
    <property type="entry name" value="YuzC"/>
</dbReference>
<keyword evidence="2" id="KW-1185">Reference proteome</keyword>
<proteinExistence type="predicted"/>
<reference evidence="1 2" key="1">
    <citation type="submission" date="2014-07" db="EMBL/GenBank/DDBJ databases">
        <authorList>
            <person name="Wibberg Daniel"/>
        </authorList>
    </citation>
    <scope>NUCLEOTIDE SEQUENCE [LARGE SCALE GENOMIC DNA]</scope>
</reference>
<protein>
    <submittedName>
        <fullName evidence="1">Uncharacterized protein</fullName>
    </submittedName>
</protein>